<organism evidence="1 2">
    <name type="scientific">Priestia koreensis</name>
    <dbReference type="NCBI Taxonomy" id="284581"/>
    <lineage>
        <taxon>Bacteria</taxon>
        <taxon>Bacillati</taxon>
        <taxon>Bacillota</taxon>
        <taxon>Bacilli</taxon>
        <taxon>Bacillales</taxon>
        <taxon>Bacillaceae</taxon>
        <taxon>Priestia</taxon>
    </lineage>
</organism>
<proteinExistence type="predicted"/>
<dbReference type="OrthoDB" id="2874037at2"/>
<dbReference type="PATRIC" id="fig|284581.3.peg.2005"/>
<dbReference type="STRING" id="284581.AMD01_09660"/>
<dbReference type="AlphaFoldDB" id="A0A0M0L4Y4"/>
<name>A0A0M0L4Y4_9BACI</name>
<evidence type="ECO:0000313" key="1">
    <source>
        <dbReference type="EMBL" id="KOO46126.1"/>
    </source>
</evidence>
<sequence>MNKTLEELQSRVKKEHQDIAKFAQHIFEELDHKVEEHRLLTASNALAGINPDGKTEKLYLDFVNETKRTIIDVLVKTTQDFEHQGDKYWDKNFKDGVDQ</sequence>
<dbReference type="RefSeq" id="WP_053401193.1">
    <property type="nucleotide sequence ID" value="NZ_JAMAUM010000005.1"/>
</dbReference>
<gene>
    <name evidence="1" type="ORF">AMD01_09660</name>
</gene>
<dbReference type="EMBL" id="LILC01000013">
    <property type="protein sequence ID" value="KOO46126.1"/>
    <property type="molecule type" value="Genomic_DNA"/>
</dbReference>
<accession>A0A0M0L4Y4</accession>
<comment type="caution">
    <text evidence="1">The sequence shown here is derived from an EMBL/GenBank/DDBJ whole genome shotgun (WGS) entry which is preliminary data.</text>
</comment>
<dbReference type="Proteomes" id="UP000037558">
    <property type="component" value="Unassembled WGS sequence"/>
</dbReference>
<keyword evidence="2" id="KW-1185">Reference proteome</keyword>
<reference evidence="2" key="1">
    <citation type="submission" date="2015-08" db="EMBL/GenBank/DDBJ databases">
        <title>Fjat-14210 dsm16467.</title>
        <authorList>
            <person name="Liu B."/>
            <person name="Wang J."/>
            <person name="Zhu Y."/>
            <person name="Liu G."/>
            <person name="Chen Q."/>
            <person name="Chen Z."/>
            <person name="Lan J."/>
            <person name="Che J."/>
            <person name="Ge C."/>
            <person name="Shi H."/>
            <person name="Pan Z."/>
            <person name="Liu X."/>
        </authorList>
    </citation>
    <scope>NUCLEOTIDE SEQUENCE [LARGE SCALE GENOMIC DNA]</scope>
    <source>
        <strain evidence="2">DSM 16467</strain>
    </source>
</reference>
<protein>
    <submittedName>
        <fullName evidence="1">Uncharacterized protein</fullName>
    </submittedName>
</protein>
<evidence type="ECO:0000313" key="2">
    <source>
        <dbReference type="Proteomes" id="UP000037558"/>
    </source>
</evidence>